<feature type="domain" description="Ecp2 effector protein-like" evidence="2">
    <location>
        <begin position="52"/>
        <end position="159"/>
    </location>
</feature>
<dbReference type="InterPro" id="IPR029226">
    <property type="entry name" value="Ecp2-like"/>
</dbReference>
<gene>
    <name evidence="3" type="ORF">N658DRAFT_501686</name>
</gene>
<accession>A0AAN6PRF6</accession>
<dbReference type="AlphaFoldDB" id="A0AAN6PRF6"/>
<feature type="chain" id="PRO_5042921521" description="Ecp2 effector protein-like domain-containing protein" evidence="1">
    <location>
        <begin position="22"/>
        <end position="176"/>
    </location>
</feature>
<dbReference type="Proteomes" id="UP001305647">
    <property type="component" value="Unassembled WGS sequence"/>
</dbReference>
<evidence type="ECO:0000313" key="4">
    <source>
        <dbReference type="Proteomes" id="UP001305647"/>
    </source>
</evidence>
<protein>
    <recommendedName>
        <fullName evidence="2">Ecp2 effector protein-like domain-containing protein</fullName>
    </recommendedName>
</protein>
<keyword evidence="1" id="KW-0732">Signal</keyword>
<dbReference type="Pfam" id="PF14856">
    <property type="entry name" value="Hce2"/>
    <property type="match status" value="1"/>
</dbReference>
<evidence type="ECO:0000256" key="1">
    <source>
        <dbReference type="SAM" id="SignalP"/>
    </source>
</evidence>
<proteinExistence type="predicted"/>
<feature type="signal peptide" evidence="1">
    <location>
        <begin position="1"/>
        <end position="21"/>
    </location>
</feature>
<evidence type="ECO:0000313" key="3">
    <source>
        <dbReference type="EMBL" id="KAK4096348.1"/>
    </source>
</evidence>
<dbReference type="EMBL" id="MU863719">
    <property type="protein sequence ID" value="KAK4096348.1"/>
    <property type="molecule type" value="Genomic_DNA"/>
</dbReference>
<keyword evidence="4" id="KW-1185">Reference proteome</keyword>
<reference evidence="3" key="2">
    <citation type="submission" date="2023-05" db="EMBL/GenBank/DDBJ databases">
        <authorList>
            <consortium name="Lawrence Berkeley National Laboratory"/>
            <person name="Steindorff A."/>
            <person name="Hensen N."/>
            <person name="Bonometti L."/>
            <person name="Westerberg I."/>
            <person name="Brannstrom I.O."/>
            <person name="Guillou S."/>
            <person name="Cros-Aarteil S."/>
            <person name="Calhoun S."/>
            <person name="Haridas S."/>
            <person name="Kuo A."/>
            <person name="Mondo S."/>
            <person name="Pangilinan J."/>
            <person name="Riley R."/>
            <person name="Labutti K."/>
            <person name="Andreopoulos B."/>
            <person name="Lipzen A."/>
            <person name="Chen C."/>
            <person name="Yanf M."/>
            <person name="Daum C."/>
            <person name="Ng V."/>
            <person name="Clum A."/>
            <person name="Ohm R."/>
            <person name="Martin F."/>
            <person name="Silar P."/>
            <person name="Natvig D."/>
            <person name="Lalanne C."/>
            <person name="Gautier V."/>
            <person name="Ament-Velasquez S.L."/>
            <person name="Kruys A."/>
            <person name="Hutchinson M.I."/>
            <person name="Powell A.J."/>
            <person name="Barry K."/>
            <person name="Miller A.N."/>
            <person name="Grigoriev I.V."/>
            <person name="Debuchy R."/>
            <person name="Gladieux P."/>
            <person name="Thoren M.H."/>
            <person name="Johannesson H."/>
        </authorList>
    </citation>
    <scope>NUCLEOTIDE SEQUENCE</scope>
    <source>
        <strain evidence="3">CBS 757.83</strain>
    </source>
</reference>
<organism evidence="3 4">
    <name type="scientific">Parathielavia hyrcaniae</name>
    <dbReference type="NCBI Taxonomy" id="113614"/>
    <lineage>
        <taxon>Eukaryota</taxon>
        <taxon>Fungi</taxon>
        <taxon>Dikarya</taxon>
        <taxon>Ascomycota</taxon>
        <taxon>Pezizomycotina</taxon>
        <taxon>Sordariomycetes</taxon>
        <taxon>Sordariomycetidae</taxon>
        <taxon>Sordariales</taxon>
        <taxon>Chaetomiaceae</taxon>
        <taxon>Parathielavia</taxon>
    </lineage>
</organism>
<evidence type="ECO:0000259" key="2">
    <source>
        <dbReference type="Pfam" id="PF14856"/>
    </source>
</evidence>
<comment type="caution">
    <text evidence="3">The sequence shown here is derived from an EMBL/GenBank/DDBJ whole genome shotgun (WGS) entry which is preliminary data.</text>
</comment>
<reference evidence="3" key="1">
    <citation type="journal article" date="2023" name="Mol. Phylogenet. Evol.">
        <title>Genome-scale phylogeny and comparative genomics of the fungal order Sordariales.</title>
        <authorList>
            <person name="Hensen N."/>
            <person name="Bonometti L."/>
            <person name="Westerberg I."/>
            <person name="Brannstrom I.O."/>
            <person name="Guillou S."/>
            <person name="Cros-Aarteil S."/>
            <person name="Calhoun S."/>
            <person name="Haridas S."/>
            <person name="Kuo A."/>
            <person name="Mondo S."/>
            <person name="Pangilinan J."/>
            <person name="Riley R."/>
            <person name="LaButti K."/>
            <person name="Andreopoulos B."/>
            <person name="Lipzen A."/>
            <person name="Chen C."/>
            <person name="Yan M."/>
            <person name="Daum C."/>
            <person name="Ng V."/>
            <person name="Clum A."/>
            <person name="Steindorff A."/>
            <person name="Ohm R.A."/>
            <person name="Martin F."/>
            <person name="Silar P."/>
            <person name="Natvig D.O."/>
            <person name="Lalanne C."/>
            <person name="Gautier V."/>
            <person name="Ament-Velasquez S.L."/>
            <person name="Kruys A."/>
            <person name="Hutchinson M.I."/>
            <person name="Powell A.J."/>
            <person name="Barry K."/>
            <person name="Miller A.N."/>
            <person name="Grigoriev I.V."/>
            <person name="Debuchy R."/>
            <person name="Gladieux P."/>
            <person name="Hiltunen Thoren M."/>
            <person name="Johannesson H."/>
        </authorList>
    </citation>
    <scope>NUCLEOTIDE SEQUENCE</scope>
    <source>
        <strain evidence="3">CBS 757.83</strain>
    </source>
</reference>
<name>A0AAN6PRF6_9PEZI</name>
<sequence>MPSLTNLVLALAALTSTYTLAAPATLTTTNTQPALSKRFSYHPSLPGERDDYCGEANPQYSYGPSTPLAADCQATYQPYPGPGYWLVSAGETNAATDQWVRLAASGTCAFEVRLSEPGANQPQVDFRFGTNDLRFYTKGHASEWYAQDGRVSVRSGVWCSSPADGMVTVHWRIVHA</sequence>